<name>A0A8G2CBQ3_9BACT</name>
<comment type="similarity">
    <text evidence="2">Belongs to the methyl-accepting chemotaxis (MCP) protein family.</text>
</comment>
<evidence type="ECO:0000313" key="8">
    <source>
        <dbReference type="EMBL" id="SHJ61707.1"/>
    </source>
</evidence>
<dbReference type="RefSeq" id="WP_019999448.1">
    <property type="nucleotide sequence ID" value="NZ_CP192219.1"/>
</dbReference>
<dbReference type="AlphaFoldDB" id="A0A8G2CBQ3"/>
<dbReference type="GO" id="GO:0016020">
    <property type="term" value="C:membrane"/>
    <property type="evidence" value="ECO:0007669"/>
    <property type="project" value="InterPro"/>
</dbReference>
<dbReference type="Proteomes" id="UP000184001">
    <property type="component" value="Unassembled WGS sequence"/>
</dbReference>
<sequence length="574" mass="62333">MNIKRKASNFLLVGIVTILVAAPVTYYSLTHLVSAYNEFTERVGTRQDLLQTMKSEFGYGGIIHNFKNYVLRGSDKYYNMVMANQKKIDKALQEYKGLQDITPEEREALQKLEKVAVLYDENVRLVKRLWSEGKTPAQIDKIAKRSDYLAIEGFAVIEKYYDELKEHSVAEFTSSLSMLHYILIMGLLIVTSVLITVCLGYAKTARELSIVSGVAAHVGDNPDAVYSLDNSRADELGMLAQALTNMVQSLHKQILDAKEKTAVAEKSTKEALAARAQVEAREEDIQKISSRIIETANKSSDAMRSVVATTESLTDQIGQIESGAQEQRSRISETAMSIDEMNSTVLDIARNASEAAKKADQTRGRSDEGAKIIAELKDAIGFVAQSAENLRGVITDLGVQATNIGGVISTISDIADQTNLLALNAAIEAARAGEAGRGFAVVADEVRKLAEKTMVATREVIDQVGGIQRGVEGTTAVANEMDKSVEITTNGSDKALVALTEINSMAIETADSIRSIATASEQQSATSEQISSAVVEVNTIATTTAESMSDFSRSLFDVRTQAVELESLMADLKQ</sequence>
<evidence type="ECO:0000313" key="7">
    <source>
        <dbReference type="EMBL" id="MEZ6854442.1"/>
    </source>
</evidence>
<dbReference type="Pfam" id="PF00015">
    <property type="entry name" value="MCPsignal"/>
    <property type="match status" value="1"/>
</dbReference>
<keyword evidence="4" id="KW-1133">Transmembrane helix</keyword>
<protein>
    <submittedName>
        <fullName evidence="8">Methyl-accepting chemotaxis protein</fullName>
    </submittedName>
</protein>
<evidence type="ECO:0000256" key="4">
    <source>
        <dbReference type="SAM" id="Phobius"/>
    </source>
</evidence>
<dbReference type="Gene3D" id="6.10.250.1910">
    <property type="match status" value="1"/>
</dbReference>
<reference evidence="7 10" key="2">
    <citation type="submission" date="2024-07" db="EMBL/GenBank/DDBJ databases">
        <title>Active virus-host system and metabolic interactions in a Lokiarchaeon culture.</title>
        <authorList>
            <person name="Ponce Toledo R.I."/>
            <person name="Rodrigues Oliveira T."/>
            <person name="Schleper C."/>
        </authorList>
    </citation>
    <scope>NUCLEOTIDE SEQUENCE [LARGE SCALE GENOMIC DNA]</scope>
    <source>
        <strain evidence="7 10">B35</strain>
    </source>
</reference>
<dbReference type="EMBL" id="FQZR01000008">
    <property type="protein sequence ID" value="SHJ61707.1"/>
    <property type="molecule type" value="Genomic_DNA"/>
</dbReference>
<evidence type="ECO:0000256" key="1">
    <source>
        <dbReference type="ARBA" id="ARBA00023224"/>
    </source>
</evidence>
<dbReference type="SUPFAM" id="SSF58104">
    <property type="entry name" value="Methyl-accepting chemotaxis protein (MCP) signaling domain"/>
    <property type="match status" value="1"/>
</dbReference>
<keyword evidence="4" id="KW-0812">Transmembrane</keyword>
<dbReference type="InterPro" id="IPR003660">
    <property type="entry name" value="HAMP_dom"/>
</dbReference>
<feature type="transmembrane region" description="Helical" evidence="4">
    <location>
        <begin position="7"/>
        <end position="29"/>
    </location>
</feature>
<evidence type="ECO:0000313" key="9">
    <source>
        <dbReference type="Proteomes" id="UP000184001"/>
    </source>
</evidence>
<dbReference type="EMBL" id="JBFSOO010000010">
    <property type="protein sequence ID" value="MEZ6854442.1"/>
    <property type="molecule type" value="Genomic_DNA"/>
</dbReference>
<reference evidence="8 9" key="1">
    <citation type="submission" date="2016-11" db="EMBL/GenBank/DDBJ databases">
        <authorList>
            <person name="Varghese N."/>
            <person name="Submissions S."/>
        </authorList>
    </citation>
    <scope>NUCLEOTIDE SEQUENCE [LARGE SCALE GENOMIC DNA]</scope>
    <source>
        <strain evidence="8 9">DSM 17919</strain>
    </source>
</reference>
<keyword evidence="10" id="KW-1185">Reference proteome</keyword>
<evidence type="ECO:0000259" key="5">
    <source>
        <dbReference type="PROSITE" id="PS50111"/>
    </source>
</evidence>
<evidence type="ECO:0000259" key="6">
    <source>
        <dbReference type="PROSITE" id="PS50885"/>
    </source>
</evidence>
<evidence type="ECO:0000313" key="10">
    <source>
        <dbReference type="Proteomes" id="UP001568358"/>
    </source>
</evidence>
<proteinExistence type="inferred from homology"/>
<feature type="domain" description="HAMP" evidence="6">
    <location>
        <begin position="228"/>
        <end position="255"/>
    </location>
</feature>
<comment type="caution">
    <text evidence="8">The sequence shown here is derived from an EMBL/GenBank/DDBJ whole genome shotgun (WGS) entry which is preliminary data.</text>
</comment>
<dbReference type="PROSITE" id="PS50885">
    <property type="entry name" value="HAMP"/>
    <property type="match status" value="1"/>
</dbReference>
<organism evidence="8 9">
    <name type="scientific">Halodesulfovibrio aestuarii</name>
    <dbReference type="NCBI Taxonomy" id="126333"/>
    <lineage>
        <taxon>Bacteria</taxon>
        <taxon>Pseudomonadati</taxon>
        <taxon>Thermodesulfobacteriota</taxon>
        <taxon>Desulfovibrionia</taxon>
        <taxon>Desulfovibrionales</taxon>
        <taxon>Desulfovibrionaceae</taxon>
        <taxon>Halodesulfovibrio</taxon>
    </lineage>
</organism>
<dbReference type="CDD" id="cd11386">
    <property type="entry name" value="MCP_signal"/>
    <property type="match status" value="1"/>
</dbReference>
<feature type="domain" description="Methyl-accepting transducer" evidence="5">
    <location>
        <begin position="302"/>
        <end position="538"/>
    </location>
</feature>
<keyword evidence="1 3" id="KW-0807">Transducer</keyword>
<dbReference type="PROSITE" id="PS50111">
    <property type="entry name" value="CHEMOTAXIS_TRANSDUC_2"/>
    <property type="match status" value="1"/>
</dbReference>
<gene>
    <name evidence="7" type="ORF">AB2Z07_13035</name>
    <name evidence="8" type="ORF">SAMN05660830_02848</name>
</gene>
<dbReference type="PANTHER" id="PTHR32089">
    <property type="entry name" value="METHYL-ACCEPTING CHEMOTAXIS PROTEIN MCPB"/>
    <property type="match status" value="1"/>
</dbReference>
<dbReference type="Gene3D" id="1.10.287.950">
    <property type="entry name" value="Methyl-accepting chemotaxis protein"/>
    <property type="match status" value="1"/>
</dbReference>
<evidence type="ECO:0000256" key="3">
    <source>
        <dbReference type="PROSITE-ProRule" id="PRU00284"/>
    </source>
</evidence>
<feature type="transmembrane region" description="Helical" evidence="4">
    <location>
        <begin position="178"/>
        <end position="202"/>
    </location>
</feature>
<keyword evidence="4" id="KW-0472">Membrane</keyword>
<evidence type="ECO:0000256" key="2">
    <source>
        <dbReference type="ARBA" id="ARBA00029447"/>
    </source>
</evidence>
<dbReference type="InterPro" id="IPR004089">
    <property type="entry name" value="MCPsignal_dom"/>
</dbReference>
<dbReference type="PANTHER" id="PTHR32089:SF112">
    <property type="entry name" value="LYSOZYME-LIKE PROTEIN-RELATED"/>
    <property type="match status" value="1"/>
</dbReference>
<dbReference type="SMART" id="SM00283">
    <property type="entry name" value="MA"/>
    <property type="match status" value="1"/>
</dbReference>
<accession>A0A8G2CBQ3</accession>
<dbReference type="GO" id="GO:0007165">
    <property type="term" value="P:signal transduction"/>
    <property type="evidence" value="ECO:0007669"/>
    <property type="project" value="UniProtKB-KW"/>
</dbReference>
<dbReference type="Proteomes" id="UP001568358">
    <property type="component" value="Unassembled WGS sequence"/>
</dbReference>